<accession>A0A3L6PV81</accession>
<dbReference type="EMBL" id="PQIB02000015">
    <property type="protein sequence ID" value="RLM64449.1"/>
    <property type="molecule type" value="Genomic_DNA"/>
</dbReference>
<protein>
    <submittedName>
        <fullName evidence="1">Uncharacterized protein</fullName>
    </submittedName>
</protein>
<evidence type="ECO:0000313" key="1">
    <source>
        <dbReference type="EMBL" id="RLM64449.1"/>
    </source>
</evidence>
<gene>
    <name evidence="1" type="ORF">C2845_PM16G03820</name>
</gene>
<evidence type="ECO:0000313" key="2">
    <source>
        <dbReference type="Proteomes" id="UP000275267"/>
    </source>
</evidence>
<keyword evidence="2" id="KW-1185">Reference proteome</keyword>
<dbReference type="AlphaFoldDB" id="A0A3L6PV81"/>
<dbReference type="Proteomes" id="UP000275267">
    <property type="component" value="Unassembled WGS sequence"/>
</dbReference>
<proteinExistence type="predicted"/>
<organism evidence="1 2">
    <name type="scientific">Panicum miliaceum</name>
    <name type="common">Proso millet</name>
    <name type="synonym">Broomcorn millet</name>
    <dbReference type="NCBI Taxonomy" id="4540"/>
    <lineage>
        <taxon>Eukaryota</taxon>
        <taxon>Viridiplantae</taxon>
        <taxon>Streptophyta</taxon>
        <taxon>Embryophyta</taxon>
        <taxon>Tracheophyta</taxon>
        <taxon>Spermatophyta</taxon>
        <taxon>Magnoliopsida</taxon>
        <taxon>Liliopsida</taxon>
        <taxon>Poales</taxon>
        <taxon>Poaceae</taxon>
        <taxon>PACMAD clade</taxon>
        <taxon>Panicoideae</taxon>
        <taxon>Panicodae</taxon>
        <taxon>Paniceae</taxon>
        <taxon>Panicinae</taxon>
        <taxon>Panicum</taxon>
        <taxon>Panicum sect. Panicum</taxon>
    </lineage>
</organism>
<reference evidence="2" key="1">
    <citation type="journal article" date="2019" name="Nat. Commun.">
        <title>The genome of broomcorn millet.</title>
        <authorList>
            <person name="Zou C."/>
            <person name="Miki D."/>
            <person name="Li D."/>
            <person name="Tang Q."/>
            <person name="Xiao L."/>
            <person name="Rajput S."/>
            <person name="Deng P."/>
            <person name="Jia W."/>
            <person name="Huang R."/>
            <person name="Zhang M."/>
            <person name="Sun Y."/>
            <person name="Hu J."/>
            <person name="Fu X."/>
            <person name="Schnable P.S."/>
            <person name="Li F."/>
            <person name="Zhang H."/>
            <person name="Feng B."/>
            <person name="Zhu X."/>
            <person name="Liu R."/>
            <person name="Schnable J.C."/>
            <person name="Zhu J.-K."/>
            <person name="Zhang H."/>
        </authorList>
    </citation>
    <scope>NUCLEOTIDE SEQUENCE [LARGE SCALE GENOMIC DNA]</scope>
</reference>
<name>A0A3L6PV81_PANMI</name>
<comment type="caution">
    <text evidence="1">The sequence shown here is derived from an EMBL/GenBank/DDBJ whole genome shotgun (WGS) entry which is preliminary data.</text>
</comment>
<sequence length="128" mass="15541">MELQRCRTEGWQHRMGFMNPIVINEENVQLRYHATCVNMFNALDKQHYKPYIFLPYNFEVWRKFVKKYRGQDEWKDELIVRMDFSMMQIKNEVLHVDTIDAVSDQLIGFIMREILDPKVKIYHDGPIN</sequence>